<name>A0A8X6S4K9_TRICX</name>
<comment type="caution">
    <text evidence="1">The sequence shown here is derived from an EMBL/GenBank/DDBJ whole genome shotgun (WGS) entry which is preliminary data.</text>
</comment>
<accession>A0A8X6S4K9</accession>
<evidence type="ECO:0000313" key="2">
    <source>
        <dbReference type="Proteomes" id="UP000887159"/>
    </source>
</evidence>
<dbReference type="InterPro" id="IPR036397">
    <property type="entry name" value="RNaseH_sf"/>
</dbReference>
<organism evidence="1 2">
    <name type="scientific">Trichonephila clavipes</name>
    <name type="common">Golden silk orbweaver</name>
    <name type="synonym">Nephila clavipes</name>
    <dbReference type="NCBI Taxonomy" id="2585209"/>
    <lineage>
        <taxon>Eukaryota</taxon>
        <taxon>Metazoa</taxon>
        <taxon>Ecdysozoa</taxon>
        <taxon>Arthropoda</taxon>
        <taxon>Chelicerata</taxon>
        <taxon>Arachnida</taxon>
        <taxon>Araneae</taxon>
        <taxon>Araneomorphae</taxon>
        <taxon>Entelegynae</taxon>
        <taxon>Araneoidea</taxon>
        <taxon>Nephilidae</taxon>
        <taxon>Trichonephila</taxon>
    </lineage>
</organism>
<evidence type="ECO:0000313" key="1">
    <source>
        <dbReference type="EMBL" id="GFY06704.1"/>
    </source>
</evidence>
<dbReference type="EMBL" id="BMAU01021261">
    <property type="protein sequence ID" value="GFY06704.1"/>
    <property type="molecule type" value="Genomic_DNA"/>
</dbReference>
<protein>
    <submittedName>
        <fullName evidence="1">Transposable element Tcb2 transposase</fullName>
    </submittedName>
</protein>
<dbReference type="Proteomes" id="UP000887159">
    <property type="component" value="Unassembled WGS sequence"/>
</dbReference>
<proteinExistence type="predicted"/>
<dbReference type="Gene3D" id="3.30.420.10">
    <property type="entry name" value="Ribonuclease H-like superfamily/Ribonuclease H"/>
    <property type="match status" value="1"/>
</dbReference>
<gene>
    <name evidence="1" type="primary">X975_05572</name>
    <name evidence="1" type="ORF">TNCV_3525601</name>
</gene>
<sequence>MRIVCGDPLVNALILRHTTPTAGVMVWSANATWSPLVLIRVTMTAQRYVLGILQPQVLPLMQRLRGASFQQDNVRPHTARVSQDCLHTITTLPWPAQSIDLSPIEHIWDHLGR</sequence>
<dbReference type="AlphaFoldDB" id="A0A8X6S4K9"/>
<dbReference type="GO" id="GO:0003676">
    <property type="term" value="F:nucleic acid binding"/>
    <property type="evidence" value="ECO:0007669"/>
    <property type="project" value="InterPro"/>
</dbReference>
<keyword evidence="2" id="KW-1185">Reference proteome</keyword>
<reference evidence="1" key="1">
    <citation type="submission" date="2020-08" db="EMBL/GenBank/DDBJ databases">
        <title>Multicomponent nature underlies the extraordinary mechanical properties of spider dragline silk.</title>
        <authorList>
            <person name="Kono N."/>
            <person name="Nakamura H."/>
            <person name="Mori M."/>
            <person name="Yoshida Y."/>
            <person name="Ohtoshi R."/>
            <person name="Malay A.D."/>
            <person name="Moran D.A.P."/>
            <person name="Tomita M."/>
            <person name="Numata K."/>
            <person name="Arakawa K."/>
        </authorList>
    </citation>
    <scope>NUCLEOTIDE SEQUENCE</scope>
</reference>